<sequence>RMDHIERAFRKAEIPLLVDDYTRQQAEDKAAFEATSRATIDAARQAHQEKLETKHRLSRIMPDYQVYLGGLNQNRRQDHHRRTLEANNKILEEKAKQRDAVLKQREREAHAREEQERAQKEKEEEAARLEQEEQRKREEDENAKAAEEEKRKKRDQERAADLERIRKQQEREEEAERRRQARSSTNLLHLQAAQLPPALNTMKRIEADLRLQANSLQHFLMKMDSRLSTGLVHPQGHIVLQVPQQSRSEQWFDQQQMSPIKAG</sequence>
<organism evidence="1 2">
    <name type="scientific">Acaulospora colombiana</name>
    <dbReference type="NCBI Taxonomy" id="27376"/>
    <lineage>
        <taxon>Eukaryota</taxon>
        <taxon>Fungi</taxon>
        <taxon>Fungi incertae sedis</taxon>
        <taxon>Mucoromycota</taxon>
        <taxon>Glomeromycotina</taxon>
        <taxon>Glomeromycetes</taxon>
        <taxon>Diversisporales</taxon>
        <taxon>Acaulosporaceae</taxon>
        <taxon>Acaulospora</taxon>
    </lineage>
</organism>
<proteinExistence type="predicted"/>
<keyword evidence="2" id="KW-1185">Reference proteome</keyword>
<dbReference type="Proteomes" id="UP000789525">
    <property type="component" value="Unassembled WGS sequence"/>
</dbReference>
<name>A0ACA9P6J3_9GLOM</name>
<comment type="caution">
    <text evidence="1">The sequence shown here is derived from an EMBL/GenBank/DDBJ whole genome shotgun (WGS) entry which is preliminary data.</text>
</comment>
<feature type="non-terminal residue" evidence="1">
    <location>
        <position position="1"/>
    </location>
</feature>
<evidence type="ECO:0000313" key="1">
    <source>
        <dbReference type="EMBL" id="CAG8686816.1"/>
    </source>
</evidence>
<accession>A0ACA9P6J3</accession>
<protein>
    <submittedName>
        <fullName evidence="1">6673_t:CDS:1</fullName>
    </submittedName>
</protein>
<evidence type="ECO:0000313" key="2">
    <source>
        <dbReference type="Proteomes" id="UP000789525"/>
    </source>
</evidence>
<dbReference type="EMBL" id="CAJVPT010028414">
    <property type="protein sequence ID" value="CAG8686816.1"/>
    <property type="molecule type" value="Genomic_DNA"/>
</dbReference>
<reference evidence="1" key="1">
    <citation type="submission" date="2021-06" db="EMBL/GenBank/DDBJ databases">
        <authorList>
            <person name="Kallberg Y."/>
            <person name="Tangrot J."/>
            <person name="Rosling A."/>
        </authorList>
    </citation>
    <scope>NUCLEOTIDE SEQUENCE</scope>
    <source>
        <strain evidence="1">CL356</strain>
    </source>
</reference>
<gene>
    <name evidence="1" type="ORF">ACOLOM_LOCUS9619</name>
</gene>